<reference evidence="2" key="1">
    <citation type="submission" date="2023-07" db="EMBL/GenBank/DDBJ databases">
        <title>Substrates and metabolic shifts associated with increased methane emissions in unrestored hypersaline salterns.</title>
        <authorList>
            <person name="Bueno De Mesquita C.P."/>
            <person name="Tringe S.G."/>
        </authorList>
    </citation>
    <scope>NUCLEOTIDE SEQUENCE [LARGE SCALE GENOMIC DNA]</scope>
    <source>
        <strain evidence="2">I4</strain>
    </source>
</reference>
<gene>
    <name evidence="1" type="ORF">RSO68_15810</name>
</gene>
<dbReference type="Proteomes" id="UP001255917">
    <property type="component" value="Unassembled WGS sequence"/>
</dbReference>
<accession>A0ABU3NID5</accession>
<protein>
    <submittedName>
        <fullName evidence="1">Uncharacterized protein</fullName>
    </submittedName>
</protein>
<dbReference type="RefSeq" id="WP_315587264.1">
    <property type="nucleotide sequence ID" value="NZ_JAVXUR010000009.1"/>
</dbReference>
<name>A0ABU3NID5_9GAMM</name>
<proteinExistence type="predicted"/>
<sequence>MAQFKQIDNNILHLCGQNALIPTSKDLGLEKYQGGVRMGDTGIVLNTCRISAVVPLHWLRLIKGGWKAEWQGHSWTVFQVPQRCWSYDGCLVTQKNPMADSPAPISTEDVSRIGQHINRYGARPGEVVFRPDNAMKEPLQDIRAAIKEVRERRKRSERGRQGGWPLGAAGRVVGRLIVGSDQLSLENKGPVSHFYCHLLLIMGVVTPIPTSGSPALIRAPKDVSRIHCRSNELVRLLRIEVKAQHGDIP</sequence>
<organism evidence="1 2">
    <name type="scientific">Halomonas saccharevitans</name>
    <dbReference type="NCBI Taxonomy" id="416872"/>
    <lineage>
        <taxon>Bacteria</taxon>
        <taxon>Pseudomonadati</taxon>
        <taxon>Pseudomonadota</taxon>
        <taxon>Gammaproteobacteria</taxon>
        <taxon>Oceanospirillales</taxon>
        <taxon>Halomonadaceae</taxon>
        <taxon>Halomonas</taxon>
    </lineage>
</organism>
<dbReference type="EMBL" id="JAVXUR010000009">
    <property type="protein sequence ID" value="MDT8880933.1"/>
    <property type="molecule type" value="Genomic_DNA"/>
</dbReference>
<evidence type="ECO:0000313" key="1">
    <source>
        <dbReference type="EMBL" id="MDT8880933.1"/>
    </source>
</evidence>
<evidence type="ECO:0000313" key="2">
    <source>
        <dbReference type="Proteomes" id="UP001255917"/>
    </source>
</evidence>
<comment type="caution">
    <text evidence="1">The sequence shown here is derived from an EMBL/GenBank/DDBJ whole genome shotgun (WGS) entry which is preliminary data.</text>
</comment>
<keyword evidence="2" id="KW-1185">Reference proteome</keyword>